<protein>
    <submittedName>
        <fullName evidence="2">Uncharacterized protein</fullName>
    </submittedName>
</protein>
<dbReference type="Proteomes" id="UP000326924">
    <property type="component" value="Unassembled WGS sequence"/>
</dbReference>
<keyword evidence="3" id="KW-1185">Reference proteome</keyword>
<evidence type="ECO:0000313" key="2">
    <source>
        <dbReference type="EMBL" id="KAA8902669.1"/>
    </source>
</evidence>
<dbReference type="AlphaFoldDB" id="A0A5J5ESY9"/>
<gene>
    <name evidence="2" type="ORF">FN846DRAFT_955036</name>
</gene>
<name>A0A5J5ESY9_9PEZI</name>
<feature type="region of interest" description="Disordered" evidence="1">
    <location>
        <begin position="291"/>
        <end position="328"/>
    </location>
</feature>
<reference evidence="2 3" key="1">
    <citation type="submission" date="2019-09" db="EMBL/GenBank/DDBJ databases">
        <title>Draft genome of the ectomycorrhizal ascomycete Sphaerosporella brunnea.</title>
        <authorList>
            <consortium name="DOE Joint Genome Institute"/>
            <person name="Benucci G.M."/>
            <person name="Marozzi G."/>
            <person name="Antonielli L."/>
            <person name="Sanchez S."/>
            <person name="Marco P."/>
            <person name="Wang X."/>
            <person name="Falini L.B."/>
            <person name="Barry K."/>
            <person name="Haridas S."/>
            <person name="Lipzen A."/>
            <person name="Labutti K."/>
            <person name="Grigoriev I.V."/>
            <person name="Murat C."/>
            <person name="Martin F."/>
            <person name="Albertini E."/>
            <person name="Donnini D."/>
            <person name="Bonito G."/>
        </authorList>
    </citation>
    <scope>NUCLEOTIDE SEQUENCE [LARGE SCALE GENOMIC DNA]</scope>
    <source>
        <strain evidence="2 3">Sb_GMNB300</strain>
    </source>
</reference>
<proteinExistence type="predicted"/>
<dbReference type="EMBL" id="VXIS01000128">
    <property type="protein sequence ID" value="KAA8902669.1"/>
    <property type="molecule type" value="Genomic_DNA"/>
</dbReference>
<dbReference type="OrthoDB" id="5281636at2759"/>
<dbReference type="InParanoid" id="A0A5J5ESY9"/>
<evidence type="ECO:0000256" key="1">
    <source>
        <dbReference type="SAM" id="MobiDB-lite"/>
    </source>
</evidence>
<evidence type="ECO:0000313" key="3">
    <source>
        <dbReference type="Proteomes" id="UP000326924"/>
    </source>
</evidence>
<organism evidence="2 3">
    <name type="scientific">Sphaerosporella brunnea</name>
    <dbReference type="NCBI Taxonomy" id="1250544"/>
    <lineage>
        <taxon>Eukaryota</taxon>
        <taxon>Fungi</taxon>
        <taxon>Dikarya</taxon>
        <taxon>Ascomycota</taxon>
        <taxon>Pezizomycotina</taxon>
        <taxon>Pezizomycetes</taxon>
        <taxon>Pezizales</taxon>
        <taxon>Pyronemataceae</taxon>
        <taxon>Sphaerosporella</taxon>
    </lineage>
</organism>
<sequence>MDMEKPRFVFAFGPTQDCYFVGCGEDMEWNKLPAELESILVNRAASVISISLGEHAFYCRYVSRRNGEQYTVSGGLPSNLSFLLSCWHANPYELPHIAFGPSGSFFFQSSALAAWEKLPARLSTLLTELREASSEAEIPARALALGFDGSFVFLTGQDGEFPFWDGIDGELAHRLSGGDEENIVVESAALSLASKDDYLVVFSDGSIFYSVPDAMLPVVQRFVQKYHLALAEYDQTVGFEEYPFRPISPREEMLAAREAGGKNHRGFSLELPDGILGWDEKLITRFIENAMGPQSDGTSTPPSSPLADMALGRASPYPRPASKRGIGGGGVARKLGSWMGTDYAASWVEKQLAQGNVIEL</sequence>
<comment type="caution">
    <text evidence="2">The sequence shown here is derived from an EMBL/GenBank/DDBJ whole genome shotgun (WGS) entry which is preliminary data.</text>
</comment>
<accession>A0A5J5ESY9</accession>